<dbReference type="AlphaFoldDB" id="A0A2U1L6N2"/>
<accession>A0A2U1L6N2</accession>
<proteinExistence type="predicted"/>
<keyword evidence="2" id="KW-1185">Reference proteome</keyword>
<evidence type="ECO:0000313" key="2">
    <source>
        <dbReference type="Proteomes" id="UP000245207"/>
    </source>
</evidence>
<dbReference type="EMBL" id="PKPP01011147">
    <property type="protein sequence ID" value="PWA44685.1"/>
    <property type="molecule type" value="Genomic_DNA"/>
</dbReference>
<dbReference type="Proteomes" id="UP000245207">
    <property type="component" value="Unassembled WGS sequence"/>
</dbReference>
<dbReference type="STRING" id="35608.A0A2U1L6N2"/>
<gene>
    <name evidence="1" type="ORF">CTI12_AA497330</name>
</gene>
<sequence>MSLITSGETDSGKYKLTHVMLNHLLDNVVNKKINYFAPTSARRMTPWRSAKHIGWNKDKWKERGLLILRVAAGSEQKLTGRSADAEAEFVKILGGLHAKSLVAQLSKTDRGDEVDGVKLSELFYGRHFRGIDITTVVFLYSDEIYMFFPKKSIAYYAAVAMSMGMQAVARSSLVSGSPVVYLSVGG</sequence>
<organism evidence="1 2">
    <name type="scientific">Artemisia annua</name>
    <name type="common">Sweet wormwood</name>
    <dbReference type="NCBI Taxonomy" id="35608"/>
    <lineage>
        <taxon>Eukaryota</taxon>
        <taxon>Viridiplantae</taxon>
        <taxon>Streptophyta</taxon>
        <taxon>Embryophyta</taxon>
        <taxon>Tracheophyta</taxon>
        <taxon>Spermatophyta</taxon>
        <taxon>Magnoliopsida</taxon>
        <taxon>eudicotyledons</taxon>
        <taxon>Gunneridae</taxon>
        <taxon>Pentapetalae</taxon>
        <taxon>asterids</taxon>
        <taxon>campanulids</taxon>
        <taxon>Asterales</taxon>
        <taxon>Asteraceae</taxon>
        <taxon>Asteroideae</taxon>
        <taxon>Anthemideae</taxon>
        <taxon>Artemisiinae</taxon>
        <taxon>Artemisia</taxon>
    </lineage>
</organism>
<dbReference type="OrthoDB" id="1927667at2759"/>
<comment type="caution">
    <text evidence="1">The sequence shown here is derived from an EMBL/GenBank/DDBJ whole genome shotgun (WGS) entry which is preliminary data.</text>
</comment>
<protein>
    <submittedName>
        <fullName evidence="1">Major facilitator superfamily protein</fullName>
    </submittedName>
</protein>
<name>A0A2U1L6N2_ARTAN</name>
<reference evidence="1 2" key="1">
    <citation type="journal article" date="2018" name="Mol. Plant">
        <title>The genome of Artemisia annua provides insight into the evolution of Asteraceae family and artemisinin biosynthesis.</title>
        <authorList>
            <person name="Shen Q."/>
            <person name="Zhang L."/>
            <person name="Liao Z."/>
            <person name="Wang S."/>
            <person name="Yan T."/>
            <person name="Shi P."/>
            <person name="Liu M."/>
            <person name="Fu X."/>
            <person name="Pan Q."/>
            <person name="Wang Y."/>
            <person name="Lv Z."/>
            <person name="Lu X."/>
            <person name="Zhang F."/>
            <person name="Jiang W."/>
            <person name="Ma Y."/>
            <person name="Chen M."/>
            <person name="Hao X."/>
            <person name="Li L."/>
            <person name="Tang Y."/>
            <person name="Lv G."/>
            <person name="Zhou Y."/>
            <person name="Sun X."/>
            <person name="Brodelius P.E."/>
            <person name="Rose J.K.C."/>
            <person name="Tang K."/>
        </authorList>
    </citation>
    <scope>NUCLEOTIDE SEQUENCE [LARGE SCALE GENOMIC DNA]</scope>
    <source>
        <strain evidence="2">cv. Huhao1</strain>
        <tissue evidence="1">Leaf</tissue>
    </source>
</reference>
<evidence type="ECO:0000313" key="1">
    <source>
        <dbReference type="EMBL" id="PWA44685.1"/>
    </source>
</evidence>